<dbReference type="AlphaFoldDB" id="A0A176QBJ5"/>
<dbReference type="SUPFAM" id="SSF50249">
    <property type="entry name" value="Nucleic acid-binding proteins"/>
    <property type="match status" value="1"/>
</dbReference>
<dbReference type="RefSeq" id="WP_068275776.1">
    <property type="nucleotide sequence ID" value="NZ_CAJFZZ010000135.1"/>
</dbReference>
<keyword evidence="1 2" id="KW-0238">DNA-binding</keyword>
<dbReference type="Pfam" id="PF00436">
    <property type="entry name" value="SSB"/>
    <property type="match status" value="1"/>
</dbReference>
<evidence type="ECO:0000313" key="4">
    <source>
        <dbReference type="EMBL" id="QFQ30199.1"/>
    </source>
</evidence>
<reference evidence="3 5" key="1">
    <citation type="submission" date="2016-01" db="EMBL/GenBank/DDBJ databases">
        <title>Janibacter melonis strain CD11_4 genome sequencing and assembly.</title>
        <authorList>
            <person name="Nair G.R."/>
            <person name="Kaur G."/>
            <person name="Chander A.M."/>
            <person name="Mayilraj S."/>
        </authorList>
    </citation>
    <scope>NUCLEOTIDE SEQUENCE [LARGE SCALE GENOMIC DNA]</scope>
    <source>
        <strain evidence="3 5">CD11-4</strain>
    </source>
</reference>
<reference evidence="4" key="3">
    <citation type="submission" date="2019-11" db="EMBL/GenBank/DDBJ databases">
        <authorList>
            <person name="Zhao Q."/>
        </authorList>
    </citation>
    <scope>NUCLEOTIDE SEQUENCE</scope>
    <source>
        <strain evidence="4">M714</strain>
    </source>
</reference>
<evidence type="ECO:0000256" key="2">
    <source>
        <dbReference type="PROSITE-ProRule" id="PRU00252"/>
    </source>
</evidence>
<dbReference type="PANTHER" id="PTHR10302">
    <property type="entry name" value="SINGLE-STRANDED DNA-BINDING PROTEIN"/>
    <property type="match status" value="1"/>
</dbReference>
<dbReference type="EMBL" id="LQZG01000003">
    <property type="protein sequence ID" value="OAB87059.1"/>
    <property type="molecule type" value="Genomic_DNA"/>
</dbReference>
<evidence type="ECO:0000256" key="1">
    <source>
        <dbReference type="ARBA" id="ARBA00023125"/>
    </source>
</evidence>
<dbReference type="Proteomes" id="UP000271708">
    <property type="component" value="Chromosome"/>
</dbReference>
<protein>
    <submittedName>
        <fullName evidence="3">Single-stranded DNA-binding protein</fullName>
    </submittedName>
</protein>
<dbReference type="GeneID" id="59161000"/>
<dbReference type="Gene3D" id="2.40.50.140">
    <property type="entry name" value="Nucleic acid-binding proteins"/>
    <property type="match status" value="1"/>
</dbReference>
<evidence type="ECO:0000313" key="5">
    <source>
        <dbReference type="Proteomes" id="UP000076976"/>
    </source>
</evidence>
<dbReference type="PANTHER" id="PTHR10302:SF0">
    <property type="entry name" value="SINGLE-STRANDED DNA-BINDING PROTEIN, MITOCHONDRIAL"/>
    <property type="match status" value="1"/>
</dbReference>
<sequence>MDEQGQGSGTDVNEVRLVGRVSGEPTVRTLPSGDEVVTLRVVVSRTDGRPVDTIDLACWSARSRRAAQHLADGTRVEVEGSLRRRFYRTPGGAASRYEVEVRRLVRERTRVSTC</sequence>
<dbReference type="STRING" id="262209.AWH69_11830"/>
<dbReference type="InterPro" id="IPR011344">
    <property type="entry name" value="ssDNA-bd"/>
</dbReference>
<accession>A0A176QBJ5</accession>
<proteinExistence type="predicted"/>
<evidence type="ECO:0000313" key="3">
    <source>
        <dbReference type="EMBL" id="OAB87059.1"/>
    </source>
</evidence>
<dbReference type="GO" id="GO:0006260">
    <property type="term" value="P:DNA replication"/>
    <property type="evidence" value="ECO:0007669"/>
    <property type="project" value="InterPro"/>
</dbReference>
<dbReference type="GO" id="GO:0003697">
    <property type="term" value="F:single-stranded DNA binding"/>
    <property type="evidence" value="ECO:0007669"/>
    <property type="project" value="InterPro"/>
</dbReference>
<dbReference type="Proteomes" id="UP000076976">
    <property type="component" value="Unassembled WGS sequence"/>
</dbReference>
<dbReference type="EMBL" id="CP044548">
    <property type="protein sequence ID" value="QFQ30199.1"/>
    <property type="molecule type" value="Genomic_DNA"/>
</dbReference>
<organism evidence="3 5">
    <name type="scientific">Janibacter melonis</name>
    <dbReference type="NCBI Taxonomy" id="262209"/>
    <lineage>
        <taxon>Bacteria</taxon>
        <taxon>Bacillati</taxon>
        <taxon>Actinomycetota</taxon>
        <taxon>Actinomycetes</taxon>
        <taxon>Micrococcales</taxon>
        <taxon>Intrasporangiaceae</taxon>
        <taxon>Janibacter</taxon>
    </lineage>
</organism>
<dbReference type="OrthoDB" id="5186768at2"/>
<dbReference type="PROSITE" id="PS50935">
    <property type="entry name" value="SSB"/>
    <property type="match status" value="1"/>
</dbReference>
<dbReference type="KEGG" id="jme:EEW87_007490"/>
<dbReference type="InterPro" id="IPR012340">
    <property type="entry name" value="NA-bd_OB-fold"/>
</dbReference>
<gene>
    <name evidence="3" type="ORF">AWH69_11830</name>
    <name evidence="4" type="ORF">EEW87_007490</name>
</gene>
<reference evidence="4 6" key="2">
    <citation type="submission" date="2019-09" db="EMBL/GenBank/DDBJ databases">
        <title>Complete Genome Sequence of Janibacter melonis M714 with both human health impact and industrial applications.</title>
        <authorList>
            <person name="Jin M."/>
            <person name="Zhao Q.R."/>
        </authorList>
    </citation>
    <scope>NUCLEOTIDE SEQUENCE [LARGE SCALE GENOMIC DNA]</scope>
    <source>
        <strain evidence="4 6">M714</strain>
    </source>
</reference>
<name>A0A176QBJ5_9MICO</name>
<evidence type="ECO:0000313" key="6">
    <source>
        <dbReference type="Proteomes" id="UP000271708"/>
    </source>
</evidence>
<keyword evidence="5" id="KW-1185">Reference proteome</keyword>
<dbReference type="InterPro" id="IPR000424">
    <property type="entry name" value="Primosome_PriB/ssb"/>
</dbReference>
<dbReference type="GO" id="GO:0009295">
    <property type="term" value="C:nucleoid"/>
    <property type="evidence" value="ECO:0007669"/>
    <property type="project" value="TreeGrafter"/>
</dbReference>